<comment type="caution">
    <text evidence="5">Lacks conserved residue(s) required for the propagation of feature annotation.</text>
</comment>
<evidence type="ECO:0000259" key="9">
    <source>
        <dbReference type="PROSITE" id="PS51051"/>
    </source>
</evidence>
<dbReference type="Pfam" id="PF01414">
    <property type="entry name" value="DSL"/>
    <property type="match status" value="1"/>
</dbReference>
<keyword evidence="1 7" id="KW-0217">Developmental protein</keyword>
<dbReference type="PROSITE" id="PS51051">
    <property type="entry name" value="DSL"/>
    <property type="match status" value="1"/>
</dbReference>
<keyword evidence="7" id="KW-0812">Transmembrane</keyword>
<evidence type="ECO:0000256" key="5">
    <source>
        <dbReference type="PROSITE-ProRule" id="PRU00076"/>
    </source>
</evidence>
<dbReference type="Proteomes" id="UP000005237">
    <property type="component" value="Unassembled WGS sequence"/>
</dbReference>
<dbReference type="GO" id="GO:0007219">
    <property type="term" value="P:Notch signaling pathway"/>
    <property type="evidence" value="ECO:0007669"/>
    <property type="project" value="InterPro"/>
</dbReference>
<evidence type="ECO:0000256" key="2">
    <source>
        <dbReference type="ARBA" id="ARBA00022536"/>
    </source>
</evidence>
<feature type="domain" description="DSL" evidence="9">
    <location>
        <begin position="11"/>
        <end position="55"/>
    </location>
</feature>
<dbReference type="InterPro" id="IPR001774">
    <property type="entry name" value="DSL"/>
</dbReference>
<dbReference type="PANTHER" id="PTHR22669:SF10">
    <property type="entry name" value="DELTA-LIKE PROTEIN"/>
    <property type="match status" value="1"/>
</dbReference>
<evidence type="ECO:0000256" key="7">
    <source>
        <dbReference type="RuleBase" id="RU280815"/>
    </source>
</evidence>
<keyword evidence="7" id="KW-0472">Membrane</keyword>
<evidence type="ECO:0000256" key="1">
    <source>
        <dbReference type="ARBA" id="ARBA00022473"/>
    </source>
</evidence>
<accession>A0A8R1DYW9</accession>
<reference evidence="11" key="1">
    <citation type="submission" date="2010-08" db="EMBL/GenBank/DDBJ databases">
        <authorList>
            <consortium name="Caenorhabditis japonica Sequencing Consortium"/>
            <person name="Wilson R.K."/>
        </authorList>
    </citation>
    <scope>NUCLEOTIDE SEQUENCE [LARGE SCALE GENOMIC DNA]</scope>
    <source>
        <strain evidence="11">DF5081</strain>
    </source>
</reference>
<evidence type="ECO:0000256" key="3">
    <source>
        <dbReference type="ARBA" id="ARBA00022737"/>
    </source>
</evidence>
<keyword evidence="7" id="KW-1133">Transmembrane helix</keyword>
<dbReference type="GO" id="GO:0001708">
    <property type="term" value="P:cell fate specification"/>
    <property type="evidence" value="ECO:0007669"/>
    <property type="project" value="InterPro"/>
</dbReference>
<dbReference type="PROSITE" id="PS50026">
    <property type="entry name" value="EGF_3"/>
    <property type="match status" value="1"/>
</dbReference>
<keyword evidence="4 5" id="KW-1015">Disulfide bond</keyword>
<organism evidence="10 11">
    <name type="scientific">Caenorhabditis japonica</name>
    <dbReference type="NCBI Taxonomy" id="281687"/>
    <lineage>
        <taxon>Eukaryota</taxon>
        <taxon>Metazoa</taxon>
        <taxon>Ecdysozoa</taxon>
        <taxon>Nematoda</taxon>
        <taxon>Chromadorea</taxon>
        <taxon>Rhabditida</taxon>
        <taxon>Rhabditina</taxon>
        <taxon>Rhabditomorpha</taxon>
        <taxon>Rhabditoidea</taxon>
        <taxon>Rhabditidae</taxon>
        <taxon>Peloderinae</taxon>
        <taxon>Caenorhabditis</taxon>
    </lineage>
</organism>
<evidence type="ECO:0000313" key="11">
    <source>
        <dbReference type="Proteomes" id="UP000005237"/>
    </source>
</evidence>
<sequence length="154" mass="17116">MFPFTGVKINVNCDEQWYGEKCDRFCCSETAARVGKVCNSLGQLGCPKGTRGLSCEKVISKSWCKCKNGGLCISSFGKNLAEKVQCECSVGFTGTHCEEEIEAVEMISTYGVNPTKFRIETAKMLYESVLDNEFVEVDRPHSSHLLHNLRINDA</sequence>
<evidence type="ECO:0000256" key="6">
    <source>
        <dbReference type="PROSITE-ProRule" id="PRU00377"/>
    </source>
</evidence>
<protein>
    <recommendedName>
        <fullName evidence="7">Delta-like protein</fullName>
    </recommendedName>
</protein>
<reference evidence="10" key="2">
    <citation type="submission" date="2022-06" db="UniProtKB">
        <authorList>
            <consortium name="EnsemblMetazoa"/>
        </authorList>
    </citation>
    <scope>IDENTIFICATION</scope>
    <source>
        <strain evidence="10">DF5081</strain>
    </source>
</reference>
<feature type="disulfide bond" evidence="6">
    <location>
        <begin position="26"/>
        <end position="38"/>
    </location>
</feature>
<feature type="disulfide bond" evidence="5">
    <location>
        <begin position="88"/>
        <end position="97"/>
    </location>
</feature>
<dbReference type="PROSITE" id="PS01186">
    <property type="entry name" value="EGF_2"/>
    <property type="match status" value="1"/>
</dbReference>
<dbReference type="InterPro" id="IPR039178">
    <property type="entry name" value="Lag2"/>
</dbReference>
<comment type="subcellular location">
    <subcellularLocation>
        <location evidence="7">Membrane</location>
        <topology evidence="7">Single-pass type I membrane protein</topology>
    </subcellularLocation>
</comment>
<keyword evidence="7" id="KW-0732">Signal</keyword>
<name>A0A8R1DYW9_CAEJA</name>
<dbReference type="SMART" id="SM00181">
    <property type="entry name" value="EGF"/>
    <property type="match status" value="1"/>
</dbReference>
<evidence type="ECO:0000259" key="8">
    <source>
        <dbReference type="PROSITE" id="PS50026"/>
    </source>
</evidence>
<dbReference type="Gene3D" id="2.10.25.10">
    <property type="entry name" value="Laminin"/>
    <property type="match status" value="1"/>
</dbReference>
<keyword evidence="2 5" id="KW-0245">EGF-like domain</keyword>
<dbReference type="PANTHER" id="PTHR22669">
    <property type="entry name" value="DELTA/SERRATE/LAG-2 DOMAIN PROTEIN"/>
    <property type="match status" value="1"/>
</dbReference>
<dbReference type="SUPFAM" id="SSF57196">
    <property type="entry name" value="EGF/Laminin"/>
    <property type="match status" value="1"/>
</dbReference>
<dbReference type="GO" id="GO:0005886">
    <property type="term" value="C:plasma membrane"/>
    <property type="evidence" value="ECO:0007669"/>
    <property type="project" value="TreeGrafter"/>
</dbReference>
<dbReference type="SMART" id="SM00051">
    <property type="entry name" value="DSL"/>
    <property type="match status" value="1"/>
</dbReference>
<dbReference type="EnsemblMetazoa" id="CJA14208.1">
    <property type="protein sequence ID" value="CJA14208.1"/>
    <property type="gene ID" value="WBGene00133412"/>
</dbReference>
<dbReference type="InterPro" id="IPR000742">
    <property type="entry name" value="EGF"/>
</dbReference>
<evidence type="ECO:0000313" key="10">
    <source>
        <dbReference type="EnsemblMetazoa" id="CJA14208.1"/>
    </source>
</evidence>
<feature type="disulfide bond" evidence="6">
    <location>
        <begin position="13"/>
        <end position="22"/>
    </location>
</feature>
<dbReference type="Gene3D" id="2.10.25.140">
    <property type="match status" value="1"/>
</dbReference>
<comment type="function">
    <text evidence="7">Putative Notch ligand involved in the mediation of Notch signaling.</text>
</comment>
<evidence type="ECO:0000256" key="4">
    <source>
        <dbReference type="ARBA" id="ARBA00023157"/>
    </source>
</evidence>
<keyword evidence="11" id="KW-1185">Reference proteome</keyword>
<dbReference type="AlphaFoldDB" id="A0A8R1DYW9"/>
<feature type="domain" description="EGF-like" evidence="8">
    <location>
        <begin position="60"/>
        <end position="98"/>
    </location>
</feature>
<feature type="disulfide bond" evidence="6">
    <location>
        <begin position="46"/>
        <end position="55"/>
    </location>
</feature>
<proteinExistence type="predicted"/>
<dbReference type="GO" id="GO:0005112">
    <property type="term" value="F:Notch binding"/>
    <property type="evidence" value="ECO:0007669"/>
    <property type="project" value="InterPro"/>
</dbReference>
<dbReference type="PROSITE" id="PS00022">
    <property type="entry name" value="EGF_1"/>
    <property type="match status" value="1"/>
</dbReference>
<keyword evidence="3 7" id="KW-0677">Repeat</keyword>